<accession>T2BQD2</accession>
<dbReference type="InterPro" id="IPR042197">
    <property type="entry name" value="Apaf_helical"/>
</dbReference>
<feature type="domain" description="NB-ARC" evidence="1">
    <location>
        <begin position="1"/>
        <end position="146"/>
    </location>
</feature>
<evidence type="ECO:0000259" key="1">
    <source>
        <dbReference type="Pfam" id="PF00931"/>
    </source>
</evidence>
<dbReference type="InterPro" id="IPR027417">
    <property type="entry name" value="P-loop_NTPase"/>
</dbReference>
<sequence>GGVGKTTISSDIYNKMSSQFEGSCFLRNIREISKQVGDLIHLQNTLLFEILRTKLDINDVDRGVGVIWHRLQSKRILLILDDVDDMVQLEKLTGDRAWFGSGSRIIITTRDQHLLNIFKVDSKYEVMTLDDNEALELFSLYAFEEKEPLRDYVDLSKQVTKYAQGLPLAL</sequence>
<proteinExistence type="predicted"/>
<evidence type="ECO:0000313" key="2">
    <source>
        <dbReference type="EMBL" id="AGV15491.1"/>
    </source>
</evidence>
<name>T2BQD2_JUGRE</name>
<protein>
    <submittedName>
        <fullName evidence="2">NBS-LRR type disease resistance-like protein RGAPGB33</fullName>
    </submittedName>
</protein>
<dbReference type="GO" id="GO:0043531">
    <property type="term" value="F:ADP binding"/>
    <property type="evidence" value="ECO:0007669"/>
    <property type="project" value="InterPro"/>
</dbReference>
<reference evidence="2" key="1">
    <citation type="submission" date="2013-05" db="EMBL/GenBank/DDBJ databases">
        <title>Isolation and Sequence Analysis of NBS-type Resistance Gene Analogs from Superior Walnut (Juglans rejia L.).</title>
        <authorList>
            <person name="Yang K.Q."/>
            <person name="An H.S."/>
        </authorList>
    </citation>
    <scope>NUCLEOTIDE SEQUENCE</scope>
</reference>
<dbReference type="EMBL" id="KF134156">
    <property type="protein sequence ID" value="AGV15491.1"/>
    <property type="molecule type" value="Genomic_DNA"/>
</dbReference>
<dbReference type="InterPro" id="IPR044974">
    <property type="entry name" value="Disease_R_plants"/>
</dbReference>
<organism evidence="2">
    <name type="scientific">Juglans regia</name>
    <name type="common">English walnut</name>
    <dbReference type="NCBI Taxonomy" id="51240"/>
    <lineage>
        <taxon>Eukaryota</taxon>
        <taxon>Viridiplantae</taxon>
        <taxon>Streptophyta</taxon>
        <taxon>Embryophyta</taxon>
        <taxon>Tracheophyta</taxon>
        <taxon>Spermatophyta</taxon>
        <taxon>Magnoliopsida</taxon>
        <taxon>eudicotyledons</taxon>
        <taxon>Gunneridae</taxon>
        <taxon>Pentapetalae</taxon>
        <taxon>rosids</taxon>
        <taxon>fabids</taxon>
        <taxon>Fagales</taxon>
        <taxon>Juglandaceae</taxon>
        <taxon>Juglans</taxon>
    </lineage>
</organism>
<dbReference type="InterPro" id="IPR002182">
    <property type="entry name" value="NB-ARC"/>
</dbReference>
<dbReference type="SUPFAM" id="SSF52540">
    <property type="entry name" value="P-loop containing nucleoside triphosphate hydrolases"/>
    <property type="match status" value="1"/>
</dbReference>
<dbReference type="AlphaFoldDB" id="T2BQD2"/>
<feature type="non-terminal residue" evidence="2">
    <location>
        <position position="1"/>
    </location>
</feature>
<dbReference type="Gene3D" id="1.10.8.430">
    <property type="entry name" value="Helical domain of apoptotic protease-activating factors"/>
    <property type="match status" value="1"/>
</dbReference>
<dbReference type="PANTHER" id="PTHR11017">
    <property type="entry name" value="LEUCINE-RICH REPEAT-CONTAINING PROTEIN"/>
    <property type="match status" value="1"/>
</dbReference>
<dbReference type="PRINTS" id="PR00364">
    <property type="entry name" value="DISEASERSIST"/>
</dbReference>
<dbReference type="PANTHER" id="PTHR11017:SF570">
    <property type="entry name" value="DISEASE RESISTANCE PROTEIN (TIR-NBS CLASS)-RELATED"/>
    <property type="match status" value="1"/>
</dbReference>
<dbReference type="GO" id="GO:0006952">
    <property type="term" value="P:defense response"/>
    <property type="evidence" value="ECO:0007669"/>
    <property type="project" value="InterPro"/>
</dbReference>
<dbReference type="Gene3D" id="3.40.50.300">
    <property type="entry name" value="P-loop containing nucleotide triphosphate hydrolases"/>
    <property type="match status" value="1"/>
</dbReference>
<feature type="non-terminal residue" evidence="2">
    <location>
        <position position="170"/>
    </location>
</feature>
<dbReference type="Pfam" id="PF00931">
    <property type="entry name" value="NB-ARC"/>
    <property type="match status" value="1"/>
</dbReference>